<keyword evidence="3" id="KW-1185">Reference proteome</keyword>
<sequence>GQTFSAVPLVDVEPSPVSAMRISLAKSRQLESETGTTEEHSLNKEARKWATRVAREHKNIIHSQRLLDDLECQSTPASEQGRMELEQRIEEVKESIRKAEHRRLYGVGLGGDPATYMTSTIRTSTGNSRNQQ</sequence>
<dbReference type="GO" id="GO:0030833">
    <property type="term" value="P:regulation of actin filament polymerization"/>
    <property type="evidence" value="ECO:0007669"/>
    <property type="project" value="TreeGrafter"/>
</dbReference>
<accession>A0A8J6E3X6</accession>
<reference evidence="2" key="1">
    <citation type="thesis" date="2020" institute="ProQuest LLC" country="789 East Eisenhower Parkway, Ann Arbor, MI, USA">
        <title>Comparative Genomics and Chromosome Evolution.</title>
        <authorList>
            <person name="Mudd A.B."/>
        </authorList>
    </citation>
    <scope>NUCLEOTIDE SEQUENCE</scope>
    <source>
        <strain evidence="2">HN-11 Male</strain>
        <tissue evidence="2">Kidney and liver</tissue>
    </source>
</reference>
<feature type="non-terminal residue" evidence="2">
    <location>
        <position position="132"/>
    </location>
</feature>
<dbReference type="PANTHER" id="PTHR15735:SF11">
    <property type="entry name" value="F-BAR AND DOUBLE SH3 DOMAINS PROTEIN 2"/>
    <property type="match status" value="1"/>
</dbReference>
<evidence type="ECO:0000313" key="2">
    <source>
        <dbReference type="EMBL" id="KAG9461830.1"/>
    </source>
</evidence>
<dbReference type="AlphaFoldDB" id="A0A8J6E3X6"/>
<gene>
    <name evidence="2" type="ORF">GDO78_015634</name>
</gene>
<name>A0A8J6E3X6_ELECQ</name>
<feature type="compositionally biased region" description="Polar residues" evidence="1">
    <location>
        <begin position="116"/>
        <end position="132"/>
    </location>
</feature>
<evidence type="ECO:0000313" key="3">
    <source>
        <dbReference type="Proteomes" id="UP000770717"/>
    </source>
</evidence>
<dbReference type="GO" id="GO:0055037">
    <property type="term" value="C:recycling endosome"/>
    <property type="evidence" value="ECO:0007669"/>
    <property type="project" value="TreeGrafter"/>
</dbReference>
<dbReference type="Proteomes" id="UP000770717">
    <property type="component" value="Unassembled WGS sequence"/>
</dbReference>
<dbReference type="OrthoDB" id="10065861at2759"/>
<comment type="caution">
    <text evidence="2">The sequence shown here is derived from an EMBL/GenBank/DDBJ whole genome shotgun (WGS) entry which is preliminary data.</text>
</comment>
<dbReference type="GO" id="GO:0007274">
    <property type="term" value="P:neuromuscular synaptic transmission"/>
    <property type="evidence" value="ECO:0007669"/>
    <property type="project" value="TreeGrafter"/>
</dbReference>
<dbReference type="GO" id="GO:0031594">
    <property type="term" value="C:neuromuscular junction"/>
    <property type="evidence" value="ECO:0007669"/>
    <property type="project" value="TreeGrafter"/>
</dbReference>
<feature type="region of interest" description="Disordered" evidence="1">
    <location>
        <begin position="107"/>
        <end position="132"/>
    </location>
</feature>
<proteinExistence type="predicted"/>
<dbReference type="EMBL" id="WNTK01016097">
    <property type="protein sequence ID" value="KAG9461830.1"/>
    <property type="molecule type" value="Genomic_DNA"/>
</dbReference>
<protein>
    <submittedName>
        <fullName evidence="2">Uncharacterized protein</fullName>
    </submittedName>
</protein>
<dbReference type="PANTHER" id="PTHR15735">
    <property type="entry name" value="FCH AND DOUBLE SH3 DOMAINS PROTEIN"/>
    <property type="match status" value="1"/>
</dbReference>
<organism evidence="2 3">
    <name type="scientific">Eleutherodactylus coqui</name>
    <name type="common">Puerto Rican coqui</name>
    <dbReference type="NCBI Taxonomy" id="57060"/>
    <lineage>
        <taxon>Eukaryota</taxon>
        <taxon>Metazoa</taxon>
        <taxon>Chordata</taxon>
        <taxon>Craniata</taxon>
        <taxon>Vertebrata</taxon>
        <taxon>Euteleostomi</taxon>
        <taxon>Amphibia</taxon>
        <taxon>Batrachia</taxon>
        <taxon>Anura</taxon>
        <taxon>Neobatrachia</taxon>
        <taxon>Hyloidea</taxon>
        <taxon>Eleutherodactylidae</taxon>
        <taxon>Eleutherodactylinae</taxon>
        <taxon>Eleutherodactylus</taxon>
        <taxon>Eleutherodactylus</taxon>
    </lineage>
</organism>
<evidence type="ECO:0000256" key="1">
    <source>
        <dbReference type="SAM" id="MobiDB-lite"/>
    </source>
</evidence>